<dbReference type="Pfam" id="PF00240">
    <property type="entry name" value="ubiquitin"/>
    <property type="match status" value="1"/>
</dbReference>
<accession>A0ABR2KZA1</accession>
<dbReference type="EMBL" id="JAPFFF010000002">
    <property type="protein sequence ID" value="KAK8896383.1"/>
    <property type="molecule type" value="Genomic_DNA"/>
</dbReference>
<dbReference type="PANTHER" id="PTHR10621:SF61">
    <property type="entry name" value="UBIQUITIN FAMILY PROTEIN"/>
    <property type="match status" value="1"/>
</dbReference>
<keyword evidence="3" id="KW-1185">Reference proteome</keyword>
<dbReference type="PROSITE" id="PS50053">
    <property type="entry name" value="UBIQUITIN_2"/>
    <property type="match status" value="1"/>
</dbReference>
<dbReference type="SUPFAM" id="SSF54236">
    <property type="entry name" value="Ubiquitin-like"/>
    <property type="match status" value="1"/>
</dbReference>
<dbReference type="Gene3D" id="3.10.20.90">
    <property type="entry name" value="Phosphatidylinositol 3-kinase Catalytic Subunit, Chain A, domain 1"/>
    <property type="match status" value="1"/>
</dbReference>
<dbReference type="PANTHER" id="PTHR10621">
    <property type="entry name" value="UV EXCISION REPAIR PROTEIN RAD23"/>
    <property type="match status" value="1"/>
</dbReference>
<dbReference type="InterPro" id="IPR029071">
    <property type="entry name" value="Ubiquitin-like_domsf"/>
</dbReference>
<gene>
    <name evidence="2" type="ORF">M9Y10_014281</name>
</gene>
<protein>
    <recommendedName>
        <fullName evidence="1">Ubiquitin-like domain-containing protein</fullName>
    </recommendedName>
</protein>
<sequence length="253" mass="29334">MISNYRTQDDDFVVILQVKDFINRTFFSITTHLTNTALDLKHEVESERDNLSAQNMRLVFSGHLLNDYFTLISQGIKNGSTLYLISEKPQHNAKDEFKNDSVCSSKPNESKSSTSLLHIFQVSRSCVRARHVKLSLNNAIISLDQAFSSNTIYIFSGEILDKTRSFEYYNITNESTIVLLPIDYSNSDPSIMEKWLKLTNDKENFQSLVDSNTKKSCTRENSRLIDLKYNNLELNRKQFLSFYNEQVKKFNDF</sequence>
<name>A0ABR2KZA1_9EUKA</name>
<reference evidence="2 3" key="1">
    <citation type="submission" date="2024-04" db="EMBL/GenBank/DDBJ databases">
        <title>Tritrichomonas musculus Genome.</title>
        <authorList>
            <person name="Alves-Ferreira E."/>
            <person name="Grigg M."/>
            <person name="Lorenzi H."/>
            <person name="Galac M."/>
        </authorList>
    </citation>
    <scope>NUCLEOTIDE SEQUENCE [LARGE SCALE GENOMIC DNA]</scope>
    <source>
        <strain evidence="2 3">EAF2021</strain>
    </source>
</reference>
<feature type="domain" description="Ubiquitin-like" evidence="1">
    <location>
        <begin position="14"/>
        <end position="91"/>
    </location>
</feature>
<comment type="caution">
    <text evidence="2">The sequence shown here is derived from an EMBL/GenBank/DDBJ whole genome shotgun (WGS) entry which is preliminary data.</text>
</comment>
<dbReference type="CDD" id="cd17039">
    <property type="entry name" value="Ubl_ubiquitin_like"/>
    <property type="match status" value="1"/>
</dbReference>
<dbReference type="Proteomes" id="UP001470230">
    <property type="component" value="Unassembled WGS sequence"/>
</dbReference>
<organism evidence="2 3">
    <name type="scientific">Tritrichomonas musculus</name>
    <dbReference type="NCBI Taxonomy" id="1915356"/>
    <lineage>
        <taxon>Eukaryota</taxon>
        <taxon>Metamonada</taxon>
        <taxon>Parabasalia</taxon>
        <taxon>Tritrichomonadida</taxon>
        <taxon>Tritrichomonadidae</taxon>
        <taxon>Tritrichomonas</taxon>
    </lineage>
</organism>
<evidence type="ECO:0000313" key="3">
    <source>
        <dbReference type="Proteomes" id="UP001470230"/>
    </source>
</evidence>
<evidence type="ECO:0000313" key="2">
    <source>
        <dbReference type="EMBL" id="KAK8896383.1"/>
    </source>
</evidence>
<evidence type="ECO:0000259" key="1">
    <source>
        <dbReference type="PROSITE" id="PS50053"/>
    </source>
</evidence>
<proteinExistence type="predicted"/>
<dbReference type="InterPro" id="IPR000626">
    <property type="entry name" value="Ubiquitin-like_dom"/>
</dbReference>